<evidence type="ECO:0000313" key="4">
    <source>
        <dbReference type="EMBL" id="MFD0629886.1"/>
    </source>
</evidence>
<reference evidence="5" key="1">
    <citation type="journal article" date="2014" name="Int. J. Syst. Evol. Microbiol.">
        <title>Complete genome of a new Firmicutes species belonging to the dominant human colonic microbiota ('Ruminococcus bicirculans') reveals two chromosomes and a selective capacity to utilize plant glucans.</title>
        <authorList>
            <consortium name="NISC Comparative Sequencing Program"/>
            <person name="Wegmann U."/>
            <person name="Louis P."/>
            <person name="Goesmann A."/>
            <person name="Henrissat B."/>
            <person name="Duncan S.H."/>
            <person name="Flint H.J."/>
        </authorList>
    </citation>
    <scope>NUCLEOTIDE SEQUENCE</scope>
    <source>
        <strain evidence="5">JCM 12607</strain>
    </source>
</reference>
<evidence type="ECO:0000313" key="5">
    <source>
        <dbReference type="EMBL" id="MFD0629928.1"/>
    </source>
</evidence>
<evidence type="ECO:0000313" key="1">
    <source>
        <dbReference type="EMBL" id="MFD0621492.1"/>
    </source>
</evidence>
<keyword evidence="6" id="KW-1185">Reference proteome</keyword>
<dbReference type="Proteomes" id="UP001596915">
    <property type="component" value="Unassembled WGS sequence"/>
</dbReference>
<dbReference type="EMBL" id="JBHTGL010000011">
    <property type="protein sequence ID" value="MFD0629928.1"/>
    <property type="molecule type" value="Genomic_DNA"/>
</dbReference>
<accession>A0ABW2X8U2</accession>
<protein>
    <submittedName>
        <fullName evidence="5">DUF1877 domain-containing protein</fullName>
    </submittedName>
</protein>
<dbReference type="EMBL" id="JBHTGL010000010">
    <property type="protein sequence ID" value="MFD0629886.1"/>
    <property type="molecule type" value="Genomic_DNA"/>
</dbReference>
<reference evidence="6" key="2">
    <citation type="journal article" date="2019" name="Int. J. Syst. Evol. Microbiol.">
        <title>The Global Catalogue of Microorganisms (GCM) 10K type strain sequencing project: providing services to taxonomists for standard genome sequencing and annotation.</title>
        <authorList>
            <consortium name="The Broad Institute Genomics Platform"/>
            <consortium name="The Broad Institute Genome Sequencing Center for Infectious Disease"/>
            <person name="Wu L."/>
            <person name="Ma J."/>
        </authorList>
    </citation>
    <scope>NUCLEOTIDE SEQUENCE [LARGE SCALE GENOMIC DNA]</scope>
    <source>
        <strain evidence="6">JCM 12607</strain>
    </source>
</reference>
<evidence type="ECO:0000313" key="3">
    <source>
        <dbReference type="EMBL" id="MFD0621626.1"/>
    </source>
</evidence>
<name>A0ABW2X8U2_9ACTN</name>
<gene>
    <name evidence="1" type="ORF">ACFQ2K_00385</name>
    <name evidence="2" type="ORF">ACFQ2K_00890</name>
    <name evidence="3" type="ORF">ACFQ2K_01185</name>
    <name evidence="4" type="ORF">ACFQ2K_52215</name>
    <name evidence="5" type="ORF">ACFQ2K_52500</name>
</gene>
<evidence type="ECO:0000313" key="6">
    <source>
        <dbReference type="Proteomes" id="UP001596915"/>
    </source>
</evidence>
<organism evidence="5 6">
    <name type="scientific">Streptomyces sanglieri</name>
    <dbReference type="NCBI Taxonomy" id="193460"/>
    <lineage>
        <taxon>Bacteria</taxon>
        <taxon>Bacillati</taxon>
        <taxon>Actinomycetota</taxon>
        <taxon>Actinomycetes</taxon>
        <taxon>Kitasatosporales</taxon>
        <taxon>Streptomycetaceae</taxon>
        <taxon>Streptomyces</taxon>
    </lineage>
</organism>
<dbReference type="EMBL" id="JBHTGL010000002">
    <property type="protein sequence ID" value="MFD0621575.1"/>
    <property type="molecule type" value="Genomic_DNA"/>
</dbReference>
<sequence length="190" mass="20446">MDATGILLVIAVTQQLARVSAEYLASCRMRAAESSDGDHQWDPSAADSLDLDWAPAMLARVCEIAGVDDSHLAALRQATDGGVVLDAGFLNAHPHAIGFFGPTPTGLESKEVERVSDLLGDIDFRAALAALPSDDHVAGMLIGHGAEGLTRGPETYLRVHFDALREFYEGASKRGLVIVSWWDRPPRVDR</sequence>
<proteinExistence type="predicted"/>
<dbReference type="EMBL" id="JBHTGL010000001">
    <property type="protein sequence ID" value="MFD0621492.1"/>
    <property type="molecule type" value="Genomic_DNA"/>
</dbReference>
<reference evidence="5" key="3">
    <citation type="submission" date="2024-09" db="EMBL/GenBank/DDBJ databases">
        <authorList>
            <person name="Sun Q."/>
            <person name="Mori K."/>
        </authorList>
    </citation>
    <scope>NUCLEOTIDE SEQUENCE</scope>
    <source>
        <strain evidence="5">JCM 12607</strain>
    </source>
</reference>
<comment type="caution">
    <text evidence="5">The sequence shown here is derived from an EMBL/GenBank/DDBJ whole genome shotgun (WGS) entry which is preliminary data.</text>
</comment>
<evidence type="ECO:0000313" key="2">
    <source>
        <dbReference type="EMBL" id="MFD0621575.1"/>
    </source>
</evidence>
<dbReference type="EMBL" id="JBHTGL010000002">
    <property type="protein sequence ID" value="MFD0621626.1"/>
    <property type="molecule type" value="Genomic_DNA"/>
</dbReference>